<dbReference type="SUPFAM" id="SSF55724">
    <property type="entry name" value="Mog1p/PsbP-like"/>
    <property type="match status" value="1"/>
</dbReference>
<evidence type="ECO:0000259" key="1">
    <source>
        <dbReference type="Pfam" id="PF01789"/>
    </source>
</evidence>
<dbReference type="PANTHER" id="PTHR31407">
    <property type="match status" value="1"/>
</dbReference>
<dbReference type="InterPro" id="IPR016123">
    <property type="entry name" value="Mog1/PsbP_a/b/a-sand"/>
</dbReference>
<proteinExistence type="predicted"/>
<comment type="caution">
    <text evidence="2">The sequence shown here is derived from an EMBL/GenBank/DDBJ whole genome shotgun (WGS) entry which is preliminary data.</text>
</comment>
<dbReference type="AlphaFoldDB" id="A0A176WMX4"/>
<name>A0A176WMX4_MARPO</name>
<organism evidence="2 3">
    <name type="scientific">Marchantia polymorpha subsp. ruderalis</name>
    <dbReference type="NCBI Taxonomy" id="1480154"/>
    <lineage>
        <taxon>Eukaryota</taxon>
        <taxon>Viridiplantae</taxon>
        <taxon>Streptophyta</taxon>
        <taxon>Embryophyta</taxon>
        <taxon>Marchantiophyta</taxon>
        <taxon>Marchantiopsida</taxon>
        <taxon>Marchantiidae</taxon>
        <taxon>Marchantiales</taxon>
        <taxon>Marchantiaceae</taxon>
        <taxon>Marchantia</taxon>
    </lineage>
</organism>
<protein>
    <recommendedName>
        <fullName evidence="1">PsbP C-terminal domain-containing protein</fullName>
    </recommendedName>
</protein>
<dbReference type="GO" id="GO:0019898">
    <property type="term" value="C:extrinsic component of membrane"/>
    <property type="evidence" value="ECO:0007669"/>
    <property type="project" value="InterPro"/>
</dbReference>
<dbReference type="InterPro" id="IPR002683">
    <property type="entry name" value="PsbP_C"/>
</dbReference>
<dbReference type="GO" id="GO:0005509">
    <property type="term" value="F:calcium ion binding"/>
    <property type="evidence" value="ECO:0007669"/>
    <property type="project" value="InterPro"/>
</dbReference>
<dbReference type="PANTHER" id="PTHR31407:SF3">
    <property type="entry name" value="PSBP DOMAIN-CONTAINING PROTEIN 2, CHLOROPLASTIC"/>
    <property type="match status" value="1"/>
</dbReference>
<accession>A0A176WMX4</accession>
<dbReference type="Proteomes" id="UP000077202">
    <property type="component" value="Unassembled WGS sequence"/>
</dbReference>
<dbReference type="Gene3D" id="3.40.1000.10">
    <property type="entry name" value="Mog1/PsbP, alpha/beta/alpha sandwich"/>
    <property type="match status" value="1"/>
</dbReference>
<dbReference type="GO" id="GO:0015979">
    <property type="term" value="P:photosynthesis"/>
    <property type="evidence" value="ECO:0007669"/>
    <property type="project" value="InterPro"/>
</dbReference>
<sequence length="261" mass="28459">MPRPFGMSCDWRSRVRAGTKVSVRSSEGLAEEADSSGWEQLSVDCSDRHLIGSNTDELVAGGRRGVLMSMVLFGLSAAQMAKADDSPQAVLTGLSRQHADTAPLPLEVFSDAKDGFTMLRPAVWKKVDKPGATVFFEDPEIRGNNIGVTVNPVRIASLKAFGTVDDVTEKLIQAERDKPSTKDMQVIRVQEKQLLKDTPLYTLEYTLDTSRGSKRVLTAVTVSGYKLYILSIVYVDGAKSPAPVDVDDALHKVLNSFELLA</sequence>
<keyword evidence="3" id="KW-1185">Reference proteome</keyword>
<reference evidence="2" key="1">
    <citation type="submission" date="2016-03" db="EMBL/GenBank/DDBJ databases">
        <title>Mechanisms controlling the formation of the plant cell surface in tip-growing cells are functionally conserved among land plants.</title>
        <authorList>
            <person name="Honkanen S."/>
            <person name="Jones V.A."/>
            <person name="Morieri G."/>
            <person name="Champion C."/>
            <person name="Hetherington A.J."/>
            <person name="Kelly S."/>
            <person name="Saint-Marcoux D."/>
            <person name="Proust H."/>
            <person name="Prescott H."/>
            <person name="Dolan L."/>
        </authorList>
    </citation>
    <scope>NUCLEOTIDE SEQUENCE [LARGE SCALE GENOMIC DNA]</scope>
    <source>
        <tissue evidence="2">Whole gametophyte</tissue>
    </source>
</reference>
<dbReference type="GO" id="GO:0009654">
    <property type="term" value="C:photosystem II oxygen evolving complex"/>
    <property type="evidence" value="ECO:0007669"/>
    <property type="project" value="InterPro"/>
</dbReference>
<evidence type="ECO:0000313" key="2">
    <source>
        <dbReference type="EMBL" id="OAE34224.1"/>
    </source>
</evidence>
<gene>
    <name evidence="2" type="ORF">AXG93_1099s1030</name>
</gene>
<dbReference type="Pfam" id="PF01789">
    <property type="entry name" value="PsbP"/>
    <property type="match status" value="1"/>
</dbReference>
<dbReference type="EMBL" id="LVLJ01000437">
    <property type="protein sequence ID" value="OAE34224.1"/>
    <property type="molecule type" value="Genomic_DNA"/>
</dbReference>
<feature type="domain" description="PsbP C-terminal" evidence="1">
    <location>
        <begin position="106"/>
        <end position="258"/>
    </location>
</feature>
<evidence type="ECO:0000313" key="3">
    <source>
        <dbReference type="Proteomes" id="UP000077202"/>
    </source>
</evidence>